<organism evidence="2 3">
    <name type="scientific">Gnathostoma spinigerum</name>
    <dbReference type="NCBI Taxonomy" id="75299"/>
    <lineage>
        <taxon>Eukaryota</taxon>
        <taxon>Metazoa</taxon>
        <taxon>Ecdysozoa</taxon>
        <taxon>Nematoda</taxon>
        <taxon>Chromadorea</taxon>
        <taxon>Rhabditida</taxon>
        <taxon>Spirurina</taxon>
        <taxon>Gnathostomatomorpha</taxon>
        <taxon>Gnathostomatoidea</taxon>
        <taxon>Gnathostomatidae</taxon>
        <taxon>Gnathostoma</taxon>
    </lineage>
</organism>
<accession>A0ABD6ECH0</accession>
<name>A0ABD6ECH0_9BILA</name>
<dbReference type="Pfam" id="PF00930">
    <property type="entry name" value="DPPIV_N"/>
    <property type="match status" value="1"/>
</dbReference>
<dbReference type="AlphaFoldDB" id="A0ABD6ECH0"/>
<dbReference type="PANTHER" id="PTHR11731">
    <property type="entry name" value="PROTEASE FAMILY S9B,C DIPEPTIDYL-PEPTIDASE IV-RELATED"/>
    <property type="match status" value="1"/>
</dbReference>
<comment type="caution">
    <text evidence="2">The sequence shown here is derived from an EMBL/GenBank/DDBJ whole genome shotgun (WGS) entry which is preliminary data.</text>
</comment>
<protein>
    <recommendedName>
        <fullName evidence="1">Dipeptidylpeptidase IV N-terminal domain-containing protein</fullName>
    </recommendedName>
</protein>
<dbReference type="InterPro" id="IPR050278">
    <property type="entry name" value="Serine_Prot_S9B/DPPIV"/>
</dbReference>
<proteinExistence type="predicted"/>
<dbReference type="Proteomes" id="UP001608902">
    <property type="component" value="Unassembled WGS sequence"/>
</dbReference>
<reference evidence="2 3" key="1">
    <citation type="submission" date="2024-08" db="EMBL/GenBank/DDBJ databases">
        <title>Gnathostoma spinigerum genome.</title>
        <authorList>
            <person name="Gonzalez-Bertolin B."/>
            <person name="Monzon S."/>
            <person name="Zaballos A."/>
            <person name="Jimenez P."/>
            <person name="Dekumyoy P."/>
            <person name="Varona S."/>
            <person name="Cuesta I."/>
            <person name="Sumanam S."/>
            <person name="Adisakwattana P."/>
            <person name="Gasser R.B."/>
            <person name="Hernandez-Gonzalez A."/>
            <person name="Young N.D."/>
            <person name="Perteguer M.J."/>
        </authorList>
    </citation>
    <scope>NUCLEOTIDE SEQUENCE [LARGE SCALE GENOMIC DNA]</scope>
    <source>
        <strain evidence="2">AL3</strain>
        <tissue evidence="2">Liver</tissue>
    </source>
</reference>
<evidence type="ECO:0000313" key="3">
    <source>
        <dbReference type="Proteomes" id="UP001608902"/>
    </source>
</evidence>
<feature type="domain" description="Dipeptidylpeptidase IV N-terminal" evidence="1">
    <location>
        <begin position="131"/>
        <end position="455"/>
    </location>
</feature>
<dbReference type="EMBL" id="JBGFUD010002549">
    <property type="protein sequence ID" value="MFH4977720.1"/>
    <property type="molecule type" value="Genomic_DNA"/>
</dbReference>
<dbReference type="Gene3D" id="2.140.10.30">
    <property type="entry name" value="Dipeptidylpeptidase IV, N-terminal domain"/>
    <property type="match status" value="1"/>
</dbReference>
<dbReference type="SUPFAM" id="SSF82171">
    <property type="entry name" value="DPP6 N-terminal domain-like"/>
    <property type="match status" value="1"/>
</dbReference>
<evidence type="ECO:0000313" key="2">
    <source>
        <dbReference type="EMBL" id="MFH4977720.1"/>
    </source>
</evidence>
<sequence length="547" mass="60945">MAPCAEPFDVVEKSWSDILNHARHWRNVSRKGLGETLHHFCLYEDNCGADHLLALGSNSQSSPQTIYSAVLPRSSQNVATSNLTLSPHLQPVISKGPLPAELAALCERQRTTASSGISAYEYQSSSGSLLYSDTAHLYMLKNEKTHQIGDSVSGFPLNASICPVDSDIVAFVVKSNVHIDKKGRIIYSTNSSSNIMNGCASFITQEEFDRFTGLWWSPGPKRQLLYERVDESAVTRLQFTCPGKVAGTPMRYPLAGTANAVSTLRLIDLESSEARDHGLNVDLKSIYPWYEYLSRVGWLRNGEGIWAILLDRLQVTFALIVIPVDLFNEKNGCEAPKVITLLQDQTSVWFNVDNITHFFPVVNNNYRFLYASNKNDQSHIFLCSVTIAEDSTVTARDEKAITYGDWSVLGAAGSYVDEKREHLYFLSNKHHPADSNLFVVSLTKNGSIRMLSTQGLSYRCERKENSLDLNPDVGFVCWESSLEVPPRCVFYRLTHSADDILPSAHIQHVIQLPGTCIANEDFILSPIGCVLIKLPKHGCYFEANIKP</sequence>
<keyword evidence="3" id="KW-1185">Reference proteome</keyword>
<gene>
    <name evidence="2" type="ORF">AB6A40_004429</name>
</gene>
<evidence type="ECO:0000259" key="1">
    <source>
        <dbReference type="Pfam" id="PF00930"/>
    </source>
</evidence>
<dbReference type="InterPro" id="IPR002469">
    <property type="entry name" value="Peptidase_S9B_N"/>
</dbReference>
<dbReference type="PANTHER" id="PTHR11731:SF193">
    <property type="entry name" value="DIPEPTIDYL PEPTIDASE 9"/>
    <property type="match status" value="1"/>
</dbReference>